<protein>
    <submittedName>
        <fullName evidence="1">Baseplate protein</fullName>
    </submittedName>
</protein>
<accession>A0ABV4EDL6</accession>
<dbReference type="RefSeq" id="WP_337016515.1">
    <property type="nucleotide sequence ID" value="NZ_JBGFFX010000017.1"/>
</dbReference>
<evidence type="ECO:0000313" key="1">
    <source>
        <dbReference type="EMBL" id="MEY8773036.1"/>
    </source>
</evidence>
<dbReference type="EMBL" id="JBGFFX010000017">
    <property type="protein sequence ID" value="MEY8773036.1"/>
    <property type="molecule type" value="Genomic_DNA"/>
</dbReference>
<keyword evidence="2" id="KW-1185">Reference proteome</keyword>
<reference evidence="1 2" key="1">
    <citation type="submission" date="2024-07" db="EMBL/GenBank/DDBJ databases">
        <authorList>
            <person name="Hebao G."/>
        </authorList>
    </citation>
    <scope>NUCLEOTIDE SEQUENCE [LARGE SCALE GENOMIC DNA]</scope>
    <source>
        <strain evidence="1 2">ACCC 02193</strain>
    </source>
</reference>
<name>A0ABV4EDL6_9GAMM</name>
<sequence>MAGFSNSKADMGFLKKRLDQNIAAGEKLLGAEYWATIEGYEGISILFRTAQLPEQARQQVEDTLPGGMTMTQYGAYKNNGEMPMQCSETIDGKVLAAVREIVLNKKYVTVKVQAAAESNSGDAKGLSRTLSHCLVFSDAVDLSSDDMTAVVKPSLRVVYNWVDV</sequence>
<evidence type="ECO:0000313" key="2">
    <source>
        <dbReference type="Proteomes" id="UP001565243"/>
    </source>
</evidence>
<gene>
    <name evidence="1" type="ORF">AB6T85_21745</name>
</gene>
<organism evidence="1 2">
    <name type="scientific">Erwinia aeris</name>
    <dbReference type="NCBI Taxonomy" id="3239803"/>
    <lineage>
        <taxon>Bacteria</taxon>
        <taxon>Pseudomonadati</taxon>
        <taxon>Pseudomonadota</taxon>
        <taxon>Gammaproteobacteria</taxon>
        <taxon>Enterobacterales</taxon>
        <taxon>Erwiniaceae</taxon>
        <taxon>Erwinia</taxon>
    </lineage>
</organism>
<proteinExistence type="predicted"/>
<comment type="caution">
    <text evidence="1">The sequence shown here is derived from an EMBL/GenBank/DDBJ whole genome shotgun (WGS) entry which is preliminary data.</text>
</comment>
<dbReference type="Proteomes" id="UP001565243">
    <property type="component" value="Unassembled WGS sequence"/>
</dbReference>